<proteinExistence type="predicted"/>
<dbReference type="RefSeq" id="WP_274141087.1">
    <property type="nucleotide sequence ID" value="NZ_JAJUBB010000003.1"/>
</dbReference>
<comment type="caution">
    <text evidence="1">The sequence shown here is derived from an EMBL/GenBank/DDBJ whole genome shotgun (WGS) entry which is preliminary data.</text>
</comment>
<dbReference type="Proteomes" id="UP001149821">
    <property type="component" value="Unassembled WGS sequence"/>
</dbReference>
<name>A0ABT5QJT4_9GAMM</name>
<protein>
    <submittedName>
        <fullName evidence="1">Uncharacterized protein</fullName>
    </submittedName>
</protein>
<sequence length="91" mass="9144">MFKVISCALGILVSAVIVYLFFTGNTASAVILFIGAAAFGPLLTKIIKGELYLGSASYNTSKGVNDMTSSGPMAYSATSNSSGDCGGDGGC</sequence>
<dbReference type="EMBL" id="JAJUBB010000003">
    <property type="protein sequence ID" value="MDD1780869.1"/>
    <property type="molecule type" value="Genomic_DNA"/>
</dbReference>
<accession>A0ABT5QJT4</accession>
<evidence type="ECO:0000313" key="1">
    <source>
        <dbReference type="EMBL" id="MDD1780869.1"/>
    </source>
</evidence>
<keyword evidence="2" id="KW-1185">Reference proteome</keyword>
<reference evidence="1" key="1">
    <citation type="submission" date="2021-12" db="EMBL/GenBank/DDBJ databases">
        <title>Enterovibrio ZSDZ35 sp. nov. and Enterovibrio ZSDZ42 sp. nov., isolated from coastal seawater in Qingdao.</title>
        <authorList>
            <person name="Zhang P."/>
        </authorList>
    </citation>
    <scope>NUCLEOTIDE SEQUENCE</scope>
    <source>
        <strain evidence="1">ZSDZ35</strain>
    </source>
</reference>
<gene>
    <name evidence="1" type="ORF">LRP49_06600</name>
</gene>
<organism evidence="1 2">
    <name type="scientific">Enterovibrio qingdaonensis</name>
    <dbReference type="NCBI Taxonomy" id="2899818"/>
    <lineage>
        <taxon>Bacteria</taxon>
        <taxon>Pseudomonadati</taxon>
        <taxon>Pseudomonadota</taxon>
        <taxon>Gammaproteobacteria</taxon>
        <taxon>Vibrionales</taxon>
        <taxon>Vibrionaceae</taxon>
        <taxon>Enterovibrio</taxon>
    </lineage>
</organism>
<evidence type="ECO:0000313" key="2">
    <source>
        <dbReference type="Proteomes" id="UP001149821"/>
    </source>
</evidence>